<feature type="region of interest" description="Disordered" evidence="1">
    <location>
        <begin position="1"/>
        <end position="30"/>
    </location>
</feature>
<accession>A0A8C7C418</accession>
<evidence type="ECO:0000256" key="1">
    <source>
        <dbReference type="SAM" id="MobiDB-lite"/>
    </source>
</evidence>
<dbReference type="Proteomes" id="UP000694425">
    <property type="component" value="Unplaced"/>
</dbReference>
<protein>
    <submittedName>
        <fullName evidence="2">Proline rich 29</fullName>
    </submittedName>
</protein>
<reference evidence="2" key="2">
    <citation type="submission" date="2025-09" db="UniProtKB">
        <authorList>
            <consortium name="Ensembl"/>
        </authorList>
    </citation>
    <scope>IDENTIFICATION</scope>
</reference>
<reference evidence="2" key="1">
    <citation type="submission" date="2025-08" db="UniProtKB">
        <authorList>
            <consortium name="Ensembl"/>
        </authorList>
    </citation>
    <scope>IDENTIFICATION</scope>
</reference>
<dbReference type="Ensembl" id="ENSNVIT00000035618.1">
    <property type="protein sequence ID" value="ENSNVIP00000030751.1"/>
    <property type="gene ID" value="ENSNVIG00000023675.1"/>
</dbReference>
<feature type="compositionally biased region" description="Polar residues" evidence="1">
    <location>
        <begin position="13"/>
        <end position="27"/>
    </location>
</feature>
<evidence type="ECO:0000313" key="3">
    <source>
        <dbReference type="Proteomes" id="UP000694425"/>
    </source>
</evidence>
<organism evidence="2 3">
    <name type="scientific">Neovison vison</name>
    <name type="common">American mink</name>
    <name type="synonym">Mustela vison</name>
    <dbReference type="NCBI Taxonomy" id="452646"/>
    <lineage>
        <taxon>Eukaryota</taxon>
        <taxon>Metazoa</taxon>
        <taxon>Chordata</taxon>
        <taxon>Craniata</taxon>
        <taxon>Vertebrata</taxon>
        <taxon>Euteleostomi</taxon>
        <taxon>Mammalia</taxon>
        <taxon>Eutheria</taxon>
        <taxon>Laurasiatheria</taxon>
        <taxon>Carnivora</taxon>
        <taxon>Caniformia</taxon>
        <taxon>Musteloidea</taxon>
        <taxon>Mustelidae</taxon>
        <taxon>Mustelinae</taxon>
        <taxon>Neogale</taxon>
    </lineage>
</organism>
<keyword evidence="3" id="KW-1185">Reference proteome</keyword>
<evidence type="ECO:0000313" key="2">
    <source>
        <dbReference type="Ensembl" id="ENSNVIP00000030751.1"/>
    </source>
</evidence>
<sequence>MASRTGGSWGQAPPQSAAPTESCNCAPTPTPQCHRHCGCR</sequence>
<dbReference type="AlphaFoldDB" id="A0A8C7C418"/>
<proteinExistence type="predicted"/>
<name>A0A8C7C418_NEOVI</name>
<dbReference type="GeneTree" id="ENSGT00390000002000"/>